<comment type="caution">
    <text evidence="1">The sequence shown here is derived from an EMBL/GenBank/DDBJ whole genome shotgun (WGS) entry which is preliminary data.</text>
</comment>
<protein>
    <submittedName>
        <fullName evidence="1">Uncharacterized protein</fullName>
    </submittedName>
</protein>
<name>A0ABX4YGH5_9LEPT</name>
<accession>A0ABX4YGH5</accession>
<evidence type="ECO:0000313" key="1">
    <source>
        <dbReference type="EMBL" id="PNV74367.1"/>
    </source>
</evidence>
<evidence type="ECO:0000313" key="2">
    <source>
        <dbReference type="Proteomes" id="UP000094669"/>
    </source>
</evidence>
<proteinExistence type="predicted"/>
<dbReference type="EMBL" id="MCRM02000015">
    <property type="protein sequence ID" value="PNV74367.1"/>
    <property type="molecule type" value="Genomic_DNA"/>
</dbReference>
<gene>
    <name evidence="1" type="ORF">BES34_014380</name>
</gene>
<keyword evidence="2" id="KW-1185">Reference proteome</keyword>
<dbReference type="Proteomes" id="UP000094669">
    <property type="component" value="Unassembled WGS sequence"/>
</dbReference>
<dbReference type="RefSeq" id="WP_103186226.1">
    <property type="nucleotide sequence ID" value="NZ_MCRM02000015.1"/>
</dbReference>
<reference evidence="1" key="1">
    <citation type="submission" date="2018-01" db="EMBL/GenBank/DDBJ databases">
        <title>Genomic characterization of Leptospira inadai serogroup Lyme isolated from captured rat in Brazil and comparative analysis with human reference strain.</title>
        <authorList>
            <person name="Moreno L.Z."/>
            <person name="Loureiro A.P."/>
            <person name="Miraglia F."/>
            <person name="Kremer F.S."/>
            <person name="Eslabao M.R."/>
            <person name="Dellagostin O.A."/>
            <person name="Lilenbaum W."/>
            <person name="Moreno A.M."/>
        </authorList>
    </citation>
    <scope>NUCLEOTIDE SEQUENCE [LARGE SCALE GENOMIC DNA]</scope>
    <source>
        <strain evidence="1">M34/99</strain>
    </source>
</reference>
<sequence>MPTFLGPFNFDEVLEKSLMSNVVLSELEIESTLAPGSFNLGEILQVGTLIFQVILSIKTPFDGNPSLTVGDTLTQNRFLDSSQFSFSEQGSYFSIPLETIESINQCKVYWNPGGSSTGSAKLYLISSNP</sequence>
<organism evidence="1 2">
    <name type="scientific">Leptospira inadai serovar Lyme</name>
    <dbReference type="NCBI Taxonomy" id="293084"/>
    <lineage>
        <taxon>Bacteria</taxon>
        <taxon>Pseudomonadati</taxon>
        <taxon>Spirochaetota</taxon>
        <taxon>Spirochaetia</taxon>
        <taxon>Leptospirales</taxon>
        <taxon>Leptospiraceae</taxon>
        <taxon>Leptospira</taxon>
    </lineage>
</organism>